<gene>
    <name evidence="1" type="ORF">TCAL_16205</name>
</gene>
<name>A0A553P2D3_TIGCA</name>
<feature type="non-terminal residue" evidence="1">
    <location>
        <position position="209"/>
    </location>
</feature>
<comment type="caution">
    <text evidence="1">The sequence shown here is derived from an EMBL/GenBank/DDBJ whole genome shotgun (WGS) entry which is preliminary data.</text>
</comment>
<dbReference type="InterPro" id="IPR019651">
    <property type="entry name" value="Glutamate_DH_NAD-spec"/>
</dbReference>
<proteinExistence type="predicted"/>
<reference evidence="1 2" key="1">
    <citation type="journal article" date="2018" name="Nat. Ecol. Evol.">
        <title>Genomic signatures of mitonuclear coevolution across populations of Tigriopus californicus.</title>
        <authorList>
            <person name="Barreto F.S."/>
            <person name="Watson E.T."/>
            <person name="Lima T.G."/>
            <person name="Willett C.S."/>
            <person name="Edmands S."/>
            <person name="Li W."/>
            <person name="Burton R.S."/>
        </authorList>
    </citation>
    <scope>NUCLEOTIDE SEQUENCE [LARGE SCALE GENOMIC DNA]</scope>
    <source>
        <strain evidence="1 2">San Diego</strain>
    </source>
</reference>
<dbReference type="Pfam" id="PF10712">
    <property type="entry name" value="NAD-GH"/>
    <property type="match status" value="1"/>
</dbReference>
<dbReference type="STRING" id="6832.A0A553P2D3"/>
<dbReference type="EMBL" id="VCGU01000008">
    <property type="protein sequence ID" value="TRY71851.1"/>
    <property type="molecule type" value="Genomic_DNA"/>
</dbReference>
<dbReference type="AlphaFoldDB" id="A0A553P2D3"/>
<evidence type="ECO:0000313" key="1">
    <source>
        <dbReference type="EMBL" id="TRY71851.1"/>
    </source>
</evidence>
<evidence type="ECO:0000313" key="2">
    <source>
        <dbReference type="Proteomes" id="UP000318571"/>
    </source>
</evidence>
<organism evidence="1 2">
    <name type="scientific">Tigriopus californicus</name>
    <name type="common">Marine copepod</name>
    <dbReference type="NCBI Taxonomy" id="6832"/>
    <lineage>
        <taxon>Eukaryota</taxon>
        <taxon>Metazoa</taxon>
        <taxon>Ecdysozoa</taxon>
        <taxon>Arthropoda</taxon>
        <taxon>Crustacea</taxon>
        <taxon>Multicrustacea</taxon>
        <taxon>Hexanauplia</taxon>
        <taxon>Copepoda</taxon>
        <taxon>Harpacticoida</taxon>
        <taxon>Harpacticidae</taxon>
        <taxon>Tigriopus</taxon>
    </lineage>
</organism>
<protein>
    <submittedName>
        <fullName evidence="1">Uncharacterized protein</fullName>
    </submittedName>
</protein>
<dbReference type="OMA" id="RYSACIN"/>
<sequence length="209" mass="23027">MLAWAEAERVRLARSQAVLRRRTARLFPAIIKILPTQVRISSGGLNFKHSILNGQDGDVKSPTPQIEDQHVTLSSLALLLVQPVGNGRGSRFIDDPQHFQSGNGSGIFGGLSLRIVEIGGNCHHGVPDRGPQISFSRFLHLGEDHGRNLLRIEGLLLAFVIHSNFGLTPIIDYFERPMFEVFLHIGVVELATNQSLGVEDRVRGVHGHL</sequence>
<dbReference type="Proteomes" id="UP000318571">
    <property type="component" value="Chromosome 7"/>
</dbReference>
<keyword evidence="2" id="KW-1185">Reference proteome</keyword>
<accession>A0A553P2D3</accession>